<accession>A0A975J289</accession>
<protein>
    <submittedName>
        <fullName evidence="2">Ribbon-helix-helix protein, CopG family</fullName>
    </submittedName>
</protein>
<dbReference type="GO" id="GO:0006355">
    <property type="term" value="P:regulation of DNA-templated transcription"/>
    <property type="evidence" value="ECO:0007669"/>
    <property type="project" value="InterPro"/>
</dbReference>
<reference evidence="2" key="1">
    <citation type="submission" date="2021-04" db="EMBL/GenBank/DDBJ databases">
        <title>Luteolibacter sp. 32A isolated from the skin of an Anderson's salamander (Ambystoma andersonii).</title>
        <authorList>
            <person name="Spergser J."/>
            <person name="Busse H.-J."/>
        </authorList>
    </citation>
    <scope>NUCLEOTIDE SEQUENCE</scope>
    <source>
        <strain evidence="2">32A</strain>
    </source>
</reference>
<dbReference type="CDD" id="cd21631">
    <property type="entry name" value="RHH_CopG_NikR-like"/>
    <property type="match status" value="1"/>
</dbReference>
<name>A0A975J289_9BACT</name>
<dbReference type="Pfam" id="PF01402">
    <property type="entry name" value="RHH_1"/>
    <property type="match status" value="1"/>
</dbReference>
<sequence>MSGFSRVSLYISNDEKRILDATASRLGISRSEVIRHLALYHGLCGGDFPLTARILALPTKDRERVIQEIRELAESGEPAKPQSFRQWVKDTLGSDDNEAIEKGADSLLRKLLNAS</sequence>
<dbReference type="KEGG" id="lamb:KBB96_07390"/>
<organism evidence="2 3">
    <name type="scientific">Luteolibacter ambystomatis</name>
    <dbReference type="NCBI Taxonomy" id="2824561"/>
    <lineage>
        <taxon>Bacteria</taxon>
        <taxon>Pseudomonadati</taxon>
        <taxon>Verrucomicrobiota</taxon>
        <taxon>Verrucomicrobiia</taxon>
        <taxon>Verrucomicrobiales</taxon>
        <taxon>Verrucomicrobiaceae</taxon>
        <taxon>Luteolibacter</taxon>
    </lineage>
</organism>
<proteinExistence type="predicted"/>
<evidence type="ECO:0000313" key="3">
    <source>
        <dbReference type="Proteomes" id="UP000676169"/>
    </source>
</evidence>
<dbReference type="RefSeq" id="WP_211633978.1">
    <property type="nucleotide sequence ID" value="NZ_CP073100.1"/>
</dbReference>
<dbReference type="EMBL" id="CP073100">
    <property type="protein sequence ID" value="QUE52710.1"/>
    <property type="molecule type" value="Genomic_DNA"/>
</dbReference>
<dbReference type="Proteomes" id="UP000676169">
    <property type="component" value="Chromosome"/>
</dbReference>
<feature type="domain" description="Ribbon-helix-helix protein CopG" evidence="1">
    <location>
        <begin position="6"/>
        <end position="38"/>
    </location>
</feature>
<evidence type="ECO:0000313" key="2">
    <source>
        <dbReference type="EMBL" id="QUE52710.1"/>
    </source>
</evidence>
<gene>
    <name evidence="2" type="ORF">KBB96_07390</name>
</gene>
<dbReference type="InterPro" id="IPR002145">
    <property type="entry name" value="CopG"/>
</dbReference>
<keyword evidence="3" id="KW-1185">Reference proteome</keyword>
<evidence type="ECO:0000259" key="1">
    <source>
        <dbReference type="Pfam" id="PF01402"/>
    </source>
</evidence>
<dbReference type="AlphaFoldDB" id="A0A975J289"/>